<evidence type="ECO:0000256" key="6">
    <source>
        <dbReference type="ARBA" id="ARBA00023054"/>
    </source>
</evidence>
<evidence type="ECO:0000256" key="1">
    <source>
        <dbReference type="ARBA" id="ARBA00008894"/>
    </source>
</evidence>
<evidence type="ECO:0000259" key="7">
    <source>
        <dbReference type="Pfam" id="PF00931"/>
    </source>
</evidence>
<evidence type="ECO:0000256" key="2">
    <source>
        <dbReference type="ARBA" id="ARBA00022614"/>
    </source>
</evidence>
<comment type="similarity">
    <text evidence="1">Belongs to the disease resistance NB-LRR family.</text>
</comment>
<dbReference type="InterPro" id="IPR055414">
    <property type="entry name" value="LRR_R13L4/SHOC2-like"/>
</dbReference>
<dbReference type="InterPro" id="IPR002182">
    <property type="entry name" value="NB-ARC"/>
</dbReference>
<dbReference type="Pfam" id="PF18052">
    <property type="entry name" value="Rx_N"/>
    <property type="match status" value="1"/>
</dbReference>
<protein>
    <recommendedName>
        <fullName evidence="13">NB-ARC domain-containing protein</fullName>
    </recommendedName>
</protein>
<evidence type="ECO:0000256" key="5">
    <source>
        <dbReference type="ARBA" id="ARBA00022821"/>
    </source>
</evidence>
<dbReference type="eggNOG" id="KOG4658">
    <property type="taxonomic scope" value="Eukaryota"/>
</dbReference>
<keyword evidence="6" id="KW-0175">Coiled coil</keyword>
<keyword evidence="12" id="KW-1185">Reference proteome</keyword>
<dbReference type="Gramene" id="LPERR07G16790.1">
    <property type="protein sequence ID" value="LPERR07G16790.1"/>
    <property type="gene ID" value="LPERR07G16790"/>
</dbReference>
<dbReference type="Gene3D" id="1.10.8.430">
    <property type="entry name" value="Helical domain of apoptotic protease-activating factors"/>
    <property type="match status" value="1"/>
</dbReference>
<dbReference type="Gene3D" id="1.10.10.10">
    <property type="entry name" value="Winged helix-like DNA-binding domain superfamily/Winged helix DNA-binding domain"/>
    <property type="match status" value="1"/>
</dbReference>
<feature type="domain" description="Disease resistance N-terminal" evidence="8">
    <location>
        <begin position="12"/>
        <end position="97"/>
    </location>
</feature>
<sequence length="980" mass="110804">MEAAVVSASHGAMGSLLGKLGDLLTARYNLLKEAKGQIMFLQAELESIYAFLKRISDAEEPAEQDKCWAKQVRELSYDIEDSVNEFMLRVEHKCSSKPHGFKGFIKRSMNLLTTMNTRHDIAKEFEGLKIRVKEVSERRARYKLDGDAVKPNNTAVSFQKSNTAVDHRLLALHAETASLIGVTGPRDQLIKLMDEKVVPAHQLKVLSIVGFGGLGKTTLANEIYRKLGNQFQCRAFVSVSQKPNIGKILRTILSELGFRAPMDSNFEIWGESELISALKSFLVDKRYFIVIDDLWEDSPWDIIKCALPKNKNGSRVITTTRIETVARACCTDHIEYVYEMKPLNEEDSRRLFFKRMFGSEDACPSYLKEVSAEILKKCGGLPLAINTISSLLASHTQNNIKEYWEYVRNSLGTNFDVSPSLDAMRQILNLSYINLPHYLKACMLYLGIYPEDHTIHKNDLAREWVAEGFISKGHGMDPEDIARSYFNELINRRMIQPSETSCNGEVISCRVHDMMLDLILHKSREDNFITVVDDMQQLAEQQDKIRRLSVNLVGARDDIGAGSVQLTQTRTVAIFGIMSQLLPSLAEFKHLRVLIIEDGSKGEFRLTLLDLNGICHLFQLRCLRIKSRNHRAVLPSKIGGLHQLETFAIDATIEPSEGLICPTLPSDIVHMNRLLHLIVPETIIFPSGFGNMKSLRTLHCFNLENSVDNFKGLRELTNLTNLQIKYERAGFFTTLSNDDKAARCREVLLTCLEKLCNLKRLVVHVSSSRDACLDMSNLVPASFHCLQIFHVFDGTWFSRVPHWIGQLHSLYDLVLHVKEVLEGDVGIIAQLPSLVHVRLNIQGRPKEKMVFGSGFPILKFFEVSCSRIPYLVFEAGAMPKLERLHLCFKLMGCDRYSGAAPSGIEHLLSLKEISAYIGVHHANESNIRATTSTLRKLVCMHPGRPNVNIWTVNEYFTGSDEMFDELDEDWDDEGSCRSTS</sequence>
<evidence type="ECO:0008006" key="13">
    <source>
        <dbReference type="Google" id="ProtNLM"/>
    </source>
</evidence>
<feature type="domain" description="Disease resistance protein winged helix" evidence="9">
    <location>
        <begin position="448"/>
        <end position="519"/>
    </location>
</feature>
<dbReference type="Proteomes" id="UP000032180">
    <property type="component" value="Chromosome 7"/>
</dbReference>
<evidence type="ECO:0000256" key="4">
    <source>
        <dbReference type="ARBA" id="ARBA00022741"/>
    </source>
</evidence>
<evidence type="ECO:0000256" key="3">
    <source>
        <dbReference type="ARBA" id="ARBA00022737"/>
    </source>
</evidence>
<dbReference type="InterPro" id="IPR041118">
    <property type="entry name" value="Rx_N"/>
</dbReference>
<keyword evidence="2" id="KW-0433">Leucine-rich repeat</keyword>
<proteinExistence type="inferred from homology"/>
<dbReference type="STRING" id="77586.A0A0D9X0L4"/>
<keyword evidence="3" id="KW-0677">Repeat</keyword>
<reference evidence="11" key="3">
    <citation type="submission" date="2015-04" db="UniProtKB">
        <authorList>
            <consortium name="EnsemblPlants"/>
        </authorList>
    </citation>
    <scope>IDENTIFICATION</scope>
</reference>
<keyword evidence="5" id="KW-0611">Plant defense</keyword>
<dbReference type="InterPro" id="IPR058922">
    <property type="entry name" value="WHD_DRP"/>
</dbReference>
<accession>A0A0D9X0L4</accession>
<dbReference type="EnsemblPlants" id="LPERR07G16790.1">
    <property type="protein sequence ID" value="LPERR07G16790.1"/>
    <property type="gene ID" value="LPERR07G16790"/>
</dbReference>
<dbReference type="Gene3D" id="3.40.50.300">
    <property type="entry name" value="P-loop containing nucleotide triphosphate hydrolases"/>
    <property type="match status" value="1"/>
</dbReference>
<dbReference type="InterPro" id="IPR038005">
    <property type="entry name" value="RX-like_CC"/>
</dbReference>
<dbReference type="PANTHER" id="PTHR23155">
    <property type="entry name" value="DISEASE RESISTANCE PROTEIN RP"/>
    <property type="match status" value="1"/>
</dbReference>
<dbReference type="PANTHER" id="PTHR23155:SF906">
    <property type="entry name" value="OS08G0205100 PROTEIN"/>
    <property type="match status" value="1"/>
</dbReference>
<dbReference type="GO" id="GO:0009626">
    <property type="term" value="P:plant-type hypersensitive response"/>
    <property type="evidence" value="ECO:0007669"/>
    <property type="project" value="UniProtKB-ARBA"/>
</dbReference>
<evidence type="ECO:0000259" key="10">
    <source>
        <dbReference type="Pfam" id="PF23598"/>
    </source>
</evidence>
<dbReference type="Pfam" id="PF23598">
    <property type="entry name" value="LRR_14"/>
    <property type="match status" value="1"/>
</dbReference>
<dbReference type="AlphaFoldDB" id="A0A0D9X0L4"/>
<evidence type="ECO:0000259" key="8">
    <source>
        <dbReference type="Pfam" id="PF18052"/>
    </source>
</evidence>
<dbReference type="InterPro" id="IPR027417">
    <property type="entry name" value="P-loop_NTPase"/>
</dbReference>
<dbReference type="HOGENOM" id="CLU_000837_25_0_1"/>
<dbReference type="GO" id="GO:0042742">
    <property type="term" value="P:defense response to bacterium"/>
    <property type="evidence" value="ECO:0007669"/>
    <property type="project" value="UniProtKB-ARBA"/>
</dbReference>
<keyword evidence="4" id="KW-0547">Nucleotide-binding</keyword>
<evidence type="ECO:0000259" key="9">
    <source>
        <dbReference type="Pfam" id="PF23559"/>
    </source>
</evidence>
<reference evidence="12" key="2">
    <citation type="submission" date="2013-12" db="EMBL/GenBank/DDBJ databases">
        <authorList>
            <person name="Yu Y."/>
            <person name="Lee S."/>
            <person name="de Baynast K."/>
            <person name="Wissotski M."/>
            <person name="Liu L."/>
            <person name="Talag J."/>
            <person name="Goicoechea J."/>
            <person name="Angelova A."/>
            <person name="Jetty R."/>
            <person name="Kudrna D."/>
            <person name="Golser W."/>
            <person name="Rivera L."/>
            <person name="Zhang J."/>
            <person name="Wing R."/>
        </authorList>
    </citation>
    <scope>NUCLEOTIDE SEQUENCE</scope>
</reference>
<dbReference type="GO" id="GO:0002758">
    <property type="term" value="P:innate immune response-activating signaling pathway"/>
    <property type="evidence" value="ECO:0007669"/>
    <property type="project" value="UniProtKB-ARBA"/>
</dbReference>
<dbReference type="Gene3D" id="1.20.5.4130">
    <property type="match status" value="1"/>
</dbReference>
<dbReference type="FunFam" id="1.10.10.10:FF:000322">
    <property type="entry name" value="Probable disease resistance protein At1g63360"/>
    <property type="match status" value="1"/>
</dbReference>
<feature type="domain" description="Disease resistance R13L4/SHOC-2-like LRR" evidence="10">
    <location>
        <begin position="568"/>
        <end position="946"/>
    </location>
</feature>
<organism evidence="11 12">
    <name type="scientific">Leersia perrieri</name>
    <dbReference type="NCBI Taxonomy" id="77586"/>
    <lineage>
        <taxon>Eukaryota</taxon>
        <taxon>Viridiplantae</taxon>
        <taxon>Streptophyta</taxon>
        <taxon>Embryophyta</taxon>
        <taxon>Tracheophyta</taxon>
        <taxon>Spermatophyta</taxon>
        <taxon>Magnoliopsida</taxon>
        <taxon>Liliopsida</taxon>
        <taxon>Poales</taxon>
        <taxon>Poaceae</taxon>
        <taxon>BOP clade</taxon>
        <taxon>Oryzoideae</taxon>
        <taxon>Oryzeae</taxon>
        <taxon>Oryzinae</taxon>
        <taxon>Leersia</taxon>
    </lineage>
</organism>
<reference evidence="11 12" key="1">
    <citation type="submission" date="2012-08" db="EMBL/GenBank/DDBJ databases">
        <title>Oryza genome evolution.</title>
        <authorList>
            <person name="Wing R.A."/>
        </authorList>
    </citation>
    <scope>NUCLEOTIDE SEQUENCE</scope>
</reference>
<dbReference type="InterPro" id="IPR036388">
    <property type="entry name" value="WH-like_DNA-bd_sf"/>
</dbReference>
<dbReference type="InterPro" id="IPR032675">
    <property type="entry name" value="LRR_dom_sf"/>
</dbReference>
<dbReference type="Pfam" id="PF00931">
    <property type="entry name" value="NB-ARC"/>
    <property type="match status" value="1"/>
</dbReference>
<dbReference type="PRINTS" id="PR00364">
    <property type="entry name" value="DISEASERSIST"/>
</dbReference>
<dbReference type="SUPFAM" id="SSF52058">
    <property type="entry name" value="L domain-like"/>
    <property type="match status" value="1"/>
</dbReference>
<evidence type="ECO:0000313" key="12">
    <source>
        <dbReference type="Proteomes" id="UP000032180"/>
    </source>
</evidence>
<dbReference type="InterPro" id="IPR044974">
    <property type="entry name" value="Disease_R_plants"/>
</dbReference>
<name>A0A0D9X0L4_9ORYZ</name>
<evidence type="ECO:0000313" key="11">
    <source>
        <dbReference type="EnsemblPlants" id="LPERR07G16790.1"/>
    </source>
</evidence>
<feature type="domain" description="NB-ARC" evidence="7">
    <location>
        <begin position="194"/>
        <end position="358"/>
    </location>
</feature>
<dbReference type="Gene3D" id="3.80.10.10">
    <property type="entry name" value="Ribonuclease Inhibitor"/>
    <property type="match status" value="1"/>
</dbReference>
<dbReference type="Pfam" id="PF23559">
    <property type="entry name" value="WHD_DRP"/>
    <property type="match status" value="1"/>
</dbReference>
<dbReference type="SUPFAM" id="SSF52540">
    <property type="entry name" value="P-loop containing nucleoside triphosphate hydrolases"/>
    <property type="match status" value="1"/>
</dbReference>
<dbReference type="FunFam" id="3.40.50.300:FF:001091">
    <property type="entry name" value="Probable disease resistance protein At1g61300"/>
    <property type="match status" value="1"/>
</dbReference>
<dbReference type="CDD" id="cd14798">
    <property type="entry name" value="RX-CC_like"/>
    <property type="match status" value="1"/>
</dbReference>
<dbReference type="InterPro" id="IPR042197">
    <property type="entry name" value="Apaf_helical"/>
</dbReference>
<dbReference type="GO" id="GO:0043531">
    <property type="term" value="F:ADP binding"/>
    <property type="evidence" value="ECO:0007669"/>
    <property type="project" value="InterPro"/>
</dbReference>